<gene>
    <name evidence="2" type="ORF">GCM10009304_19340</name>
</gene>
<feature type="transmembrane region" description="Helical" evidence="1">
    <location>
        <begin position="21"/>
        <end position="43"/>
    </location>
</feature>
<comment type="caution">
    <text evidence="2">The sequence shown here is derived from an EMBL/GenBank/DDBJ whole genome shotgun (WGS) entry which is preliminary data.</text>
</comment>
<keyword evidence="3" id="KW-1185">Reference proteome</keyword>
<keyword evidence="1" id="KW-1133">Transmembrane helix</keyword>
<keyword evidence="1" id="KW-0812">Transmembrane</keyword>
<dbReference type="EMBL" id="BMPO01000004">
    <property type="protein sequence ID" value="GGJ93511.1"/>
    <property type="molecule type" value="Genomic_DNA"/>
</dbReference>
<dbReference type="Proteomes" id="UP000635983">
    <property type="component" value="Unassembled WGS sequence"/>
</dbReference>
<evidence type="ECO:0000256" key="1">
    <source>
        <dbReference type="SAM" id="Phobius"/>
    </source>
</evidence>
<sequence length="347" mass="38587">MSGHVEHTQASPAPRKVGRGYLLSLFVGLGGAFGLFMGLLAYLDHSENLPPPAFTNSLCVDEKLKYLREREGTDPNLLVIGSSVAWRHVDNTIVRNQSSAIEPLNGAFCGLRANQSTYVADWLIDREPSVRTVVMVVDPQDFSGCAVARTDVFSREDADQYVYEQASSWPYYLRYFEPRSLLRNAMSVKTQRGTTEHWDPLVFNAYGDGPLNPDGDRGLHYAAAEPLDERCFAALSSFARTLHLEGRSLLLVSTPLNPEWKTRYDPNGALLETFDQRLLAALHGTPARYWNADRYWKAPADAFVDAIHMRWPAAQQFSVALAQNIATVTDPTPEGAKRKVADAALVQ</sequence>
<protein>
    <submittedName>
        <fullName evidence="2">Uncharacterized protein</fullName>
    </submittedName>
</protein>
<proteinExistence type="predicted"/>
<reference evidence="2" key="1">
    <citation type="journal article" date="2014" name="Int. J. Syst. Evol. Microbiol.">
        <title>Complete genome sequence of Corynebacterium casei LMG S-19264T (=DSM 44701T), isolated from a smear-ripened cheese.</title>
        <authorList>
            <consortium name="US DOE Joint Genome Institute (JGI-PGF)"/>
            <person name="Walter F."/>
            <person name="Albersmeier A."/>
            <person name="Kalinowski J."/>
            <person name="Ruckert C."/>
        </authorList>
    </citation>
    <scope>NUCLEOTIDE SEQUENCE</scope>
    <source>
        <strain evidence="2">JCM 30078</strain>
    </source>
</reference>
<keyword evidence="1" id="KW-0472">Membrane</keyword>
<organism evidence="2 3">
    <name type="scientific">Pseudomonas matsuisoli</name>
    <dbReference type="NCBI Taxonomy" id="1515666"/>
    <lineage>
        <taxon>Bacteria</taxon>
        <taxon>Pseudomonadati</taxon>
        <taxon>Pseudomonadota</taxon>
        <taxon>Gammaproteobacteria</taxon>
        <taxon>Pseudomonadales</taxon>
        <taxon>Pseudomonadaceae</taxon>
        <taxon>Pseudomonas</taxon>
    </lineage>
</organism>
<evidence type="ECO:0000313" key="2">
    <source>
        <dbReference type="EMBL" id="GGJ93511.1"/>
    </source>
</evidence>
<evidence type="ECO:0000313" key="3">
    <source>
        <dbReference type="Proteomes" id="UP000635983"/>
    </source>
</evidence>
<name>A0A917PVI6_9PSED</name>
<dbReference type="AlphaFoldDB" id="A0A917PVI6"/>
<dbReference type="RefSeq" id="WP_188983017.1">
    <property type="nucleotide sequence ID" value="NZ_BMPO01000004.1"/>
</dbReference>
<reference evidence="2" key="2">
    <citation type="submission" date="2020-09" db="EMBL/GenBank/DDBJ databases">
        <authorList>
            <person name="Sun Q."/>
            <person name="Ohkuma M."/>
        </authorList>
    </citation>
    <scope>NUCLEOTIDE SEQUENCE</scope>
    <source>
        <strain evidence="2">JCM 30078</strain>
    </source>
</reference>
<accession>A0A917PVI6</accession>